<dbReference type="PANTHER" id="PTHR33018:SF37">
    <property type="entry name" value="TRANSPOSASE TNP1_EN_SPM-LIKE DOMAIN-CONTAINING PROTEIN"/>
    <property type="match status" value="1"/>
</dbReference>
<name>A0AAU9N279_9ASTR</name>
<dbReference type="InterPro" id="IPR058352">
    <property type="entry name" value="DUF8039"/>
</dbReference>
<proteinExistence type="predicted"/>
<accession>A0AAU9N279</accession>
<dbReference type="AlphaFoldDB" id="A0AAU9N279"/>
<sequence length="115" mass="13308">MATPCELVLPYRELDQQCAKVLVFPYGNRLIRSLPLQENHQKVLIDDINSRYENFYVLVMTKEVSNLQGAVGTVIQWSRIAIILAKVQMDYPLLFKDSSFNGSDMYEQMCFLEPL</sequence>
<reference evidence="2 3" key="1">
    <citation type="submission" date="2022-01" db="EMBL/GenBank/DDBJ databases">
        <authorList>
            <person name="Xiong W."/>
            <person name="Schranz E."/>
        </authorList>
    </citation>
    <scope>NUCLEOTIDE SEQUENCE [LARGE SCALE GENOMIC DNA]</scope>
</reference>
<organism evidence="2 3">
    <name type="scientific">Lactuca virosa</name>
    <dbReference type="NCBI Taxonomy" id="75947"/>
    <lineage>
        <taxon>Eukaryota</taxon>
        <taxon>Viridiplantae</taxon>
        <taxon>Streptophyta</taxon>
        <taxon>Embryophyta</taxon>
        <taxon>Tracheophyta</taxon>
        <taxon>Spermatophyta</taxon>
        <taxon>Magnoliopsida</taxon>
        <taxon>eudicotyledons</taxon>
        <taxon>Gunneridae</taxon>
        <taxon>Pentapetalae</taxon>
        <taxon>asterids</taxon>
        <taxon>campanulids</taxon>
        <taxon>Asterales</taxon>
        <taxon>Asteraceae</taxon>
        <taxon>Cichorioideae</taxon>
        <taxon>Cichorieae</taxon>
        <taxon>Lactucinae</taxon>
        <taxon>Lactuca</taxon>
    </lineage>
</organism>
<gene>
    <name evidence="2" type="ORF">LVIROSA_LOCUS19603</name>
</gene>
<protein>
    <recommendedName>
        <fullName evidence="1">DUF8039 domain-containing protein</fullName>
    </recommendedName>
</protein>
<dbReference type="Proteomes" id="UP001157418">
    <property type="component" value="Unassembled WGS sequence"/>
</dbReference>
<comment type="caution">
    <text evidence="2">The sequence shown here is derived from an EMBL/GenBank/DDBJ whole genome shotgun (WGS) entry which is preliminary data.</text>
</comment>
<dbReference type="PANTHER" id="PTHR33018">
    <property type="entry name" value="OS10G0338966 PROTEIN-RELATED"/>
    <property type="match status" value="1"/>
</dbReference>
<dbReference type="EMBL" id="CAKMRJ010003334">
    <property type="protein sequence ID" value="CAH1432987.1"/>
    <property type="molecule type" value="Genomic_DNA"/>
</dbReference>
<evidence type="ECO:0000313" key="2">
    <source>
        <dbReference type="EMBL" id="CAH1432987.1"/>
    </source>
</evidence>
<dbReference type="Pfam" id="PF26133">
    <property type="entry name" value="DUF8039"/>
    <property type="match status" value="1"/>
</dbReference>
<keyword evidence="3" id="KW-1185">Reference proteome</keyword>
<evidence type="ECO:0000313" key="3">
    <source>
        <dbReference type="Proteomes" id="UP001157418"/>
    </source>
</evidence>
<feature type="domain" description="DUF8039" evidence="1">
    <location>
        <begin position="2"/>
        <end position="84"/>
    </location>
</feature>
<evidence type="ECO:0000259" key="1">
    <source>
        <dbReference type="Pfam" id="PF26133"/>
    </source>
</evidence>